<dbReference type="Proteomes" id="UP000308199">
    <property type="component" value="Unassembled WGS sequence"/>
</dbReference>
<organism evidence="2 3">
    <name type="scientific">Phellinidium pouzarii</name>
    <dbReference type="NCBI Taxonomy" id="167371"/>
    <lineage>
        <taxon>Eukaryota</taxon>
        <taxon>Fungi</taxon>
        <taxon>Dikarya</taxon>
        <taxon>Basidiomycota</taxon>
        <taxon>Agaricomycotina</taxon>
        <taxon>Agaricomycetes</taxon>
        <taxon>Hymenochaetales</taxon>
        <taxon>Hymenochaetaceae</taxon>
        <taxon>Phellinidium</taxon>
    </lineage>
</organism>
<evidence type="ECO:0000313" key="2">
    <source>
        <dbReference type="EMBL" id="THH09270.1"/>
    </source>
</evidence>
<keyword evidence="3" id="KW-1185">Reference proteome</keyword>
<accession>A0A4S4LHH5</accession>
<evidence type="ECO:0000256" key="1">
    <source>
        <dbReference type="SAM" id="MobiDB-lite"/>
    </source>
</evidence>
<dbReference type="EMBL" id="SGPK01000069">
    <property type="protein sequence ID" value="THH09270.1"/>
    <property type="molecule type" value="Genomic_DNA"/>
</dbReference>
<reference evidence="2 3" key="1">
    <citation type="submission" date="2019-02" db="EMBL/GenBank/DDBJ databases">
        <title>Genome sequencing of the rare red list fungi Phellinidium pouzarii.</title>
        <authorList>
            <person name="Buettner E."/>
            <person name="Kellner H."/>
        </authorList>
    </citation>
    <scope>NUCLEOTIDE SEQUENCE [LARGE SCALE GENOMIC DNA]</scope>
    <source>
        <strain evidence="2 3">DSM 108285</strain>
    </source>
</reference>
<dbReference type="AlphaFoldDB" id="A0A4S4LHH5"/>
<gene>
    <name evidence="2" type="ORF">EW145_g2143</name>
</gene>
<dbReference type="OrthoDB" id="3039717at2759"/>
<feature type="compositionally biased region" description="Basic and acidic residues" evidence="1">
    <location>
        <begin position="313"/>
        <end position="328"/>
    </location>
</feature>
<feature type="compositionally biased region" description="Basic residues" evidence="1">
    <location>
        <begin position="329"/>
        <end position="350"/>
    </location>
</feature>
<name>A0A4S4LHH5_9AGAM</name>
<evidence type="ECO:0000313" key="3">
    <source>
        <dbReference type="Proteomes" id="UP000308199"/>
    </source>
</evidence>
<protein>
    <submittedName>
        <fullName evidence="2">Uncharacterized protein</fullName>
    </submittedName>
</protein>
<comment type="caution">
    <text evidence="2">The sequence shown here is derived from an EMBL/GenBank/DDBJ whole genome shotgun (WGS) entry which is preliminary data.</text>
</comment>
<feature type="region of interest" description="Disordered" evidence="1">
    <location>
        <begin position="291"/>
        <end position="350"/>
    </location>
</feature>
<proteinExistence type="predicted"/>
<sequence length="350" mass="38083">MSSTQSISAVFQRALSPLGAVLAEGNAIYSGDDLRARQDRLLTLQSTRSVEDVLSVVPGDYSPTLRPALMEVAAIQAKLSQSRDVLTKWDVLKAGGKHPSFLRSEAPRVQMTKEFKEQAVGASHTSAVEGAHKAYLDSAFAAALAAKRDEIMFLEQEITPEKLAQKLVPLVQNRYSELKVNSKLPDFQVDAQGSLQLVGWIENDAAARVGRQVTDDCVVYAYRIMAITDAQFKARHAKRIKKQSIQKDADIAMADATTSSASTSTATMQSLVDKAVAAAIKKETHRALLTMSLDSSSKGKAPTSYIPKPAKQARRDAVKSAKKAQEKQTRKKQPKKTRGRGKSGGKKTEK</sequence>